<dbReference type="EMBL" id="WEGK01000004">
    <property type="protein sequence ID" value="MQY19226.1"/>
    <property type="molecule type" value="Genomic_DNA"/>
</dbReference>
<evidence type="ECO:0008006" key="3">
    <source>
        <dbReference type="Google" id="ProtNLM"/>
    </source>
</evidence>
<dbReference type="Proteomes" id="UP000438448">
    <property type="component" value="Unassembled WGS sequence"/>
</dbReference>
<comment type="caution">
    <text evidence="1">The sequence shown here is derived from an EMBL/GenBank/DDBJ whole genome shotgun (WGS) entry which is preliminary data.</text>
</comment>
<name>A0A7K0D0G1_9NOCA</name>
<keyword evidence="2" id="KW-1185">Reference proteome</keyword>
<evidence type="ECO:0000313" key="1">
    <source>
        <dbReference type="EMBL" id="MQY19226.1"/>
    </source>
</evidence>
<accession>A0A7K0D0G1</accession>
<dbReference type="InterPro" id="IPR036689">
    <property type="entry name" value="ESAT-6-like_sf"/>
</dbReference>
<dbReference type="SUPFAM" id="SSF140453">
    <property type="entry name" value="EsxAB dimer-like"/>
    <property type="match status" value="1"/>
</dbReference>
<organism evidence="1 2">
    <name type="scientific">Nocardia macrotermitis</name>
    <dbReference type="NCBI Taxonomy" id="2585198"/>
    <lineage>
        <taxon>Bacteria</taxon>
        <taxon>Bacillati</taxon>
        <taxon>Actinomycetota</taxon>
        <taxon>Actinomycetes</taxon>
        <taxon>Mycobacteriales</taxon>
        <taxon>Nocardiaceae</taxon>
        <taxon>Nocardia</taxon>
    </lineage>
</organism>
<reference evidence="1 2" key="1">
    <citation type="submission" date="2019-10" db="EMBL/GenBank/DDBJ databases">
        <title>Nocardia macrotermitis sp. nov. and Nocardia aurantia sp. nov., isolated from the gut of fungus growing-termite Macrotermes natalensis.</title>
        <authorList>
            <person name="Benndorf R."/>
            <person name="Schwitalla J."/>
            <person name="Martin K."/>
            <person name="De Beer W."/>
            <person name="Kaster A.-K."/>
            <person name="Vollmers J."/>
            <person name="Poulsen M."/>
            <person name="Beemelmanns C."/>
        </authorList>
    </citation>
    <scope>NUCLEOTIDE SEQUENCE [LARGE SCALE GENOMIC DNA]</scope>
    <source>
        <strain evidence="1 2">RB20</strain>
    </source>
</reference>
<evidence type="ECO:0000313" key="2">
    <source>
        <dbReference type="Proteomes" id="UP000438448"/>
    </source>
</evidence>
<dbReference type="AlphaFoldDB" id="A0A7K0D0G1"/>
<gene>
    <name evidence="1" type="ORF">NRB20_23110</name>
</gene>
<sequence length="101" mass="10683">MAPETTMNVDVGALKSFVGDLRDEAGAITKLQSGIGDASDALPGTGWSDICNQTKTSVDNALARIGKRLTTVADSVEKVNNALQMTDQQFADDLKKIEAQV</sequence>
<protein>
    <recommendedName>
        <fullName evidence="3">Excreted virulence factor EspC (Type VII ESX diderm)</fullName>
    </recommendedName>
</protein>
<proteinExistence type="predicted"/>